<feature type="region of interest" description="Disordered" evidence="5">
    <location>
        <begin position="228"/>
        <end position="263"/>
    </location>
</feature>
<evidence type="ECO:0000256" key="1">
    <source>
        <dbReference type="ARBA" id="ARBA00022723"/>
    </source>
</evidence>
<evidence type="ECO:0000256" key="2">
    <source>
        <dbReference type="ARBA" id="ARBA00022771"/>
    </source>
</evidence>
<dbReference type="Proteomes" id="UP001177003">
    <property type="component" value="Chromosome 7"/>
</dbReference>
<dbReference type="EMBL" id="OX465083">
    <property type="protein sequence ID" value="CAI9294786.1"/>
    <property type="molecule type" value="Genomic_DNA"/>
</dbReference>
<evidence type="ECO:0000313" key="8">
    <source>
        <dbReference type="Proteomes" id="UP001177003"/>
    </source>
</evidence>
<feature type="region of interest" description="Disordered" evidence="5">
    <location>
        <begin position="282"/>
        <end position="367"/>
    </location>
</feature>
<dbReference type="SMART" id="SM00575">
    <property type="entry name" value="ZnF_PMZ"/>
    <property type="match status" value="1"/>
</dbReference>
<evidence type="ECO:0000256" key="3">
    <source>
        <dbReference type="ARBA" id="ARBA00022833"/>
    </source>
</evidence>
<protein>
    <recommendedName>
        <fullName evidence="6">SWIM-type domain-containing protein</fullName>
    </recommendedName>
</protein>
<dbReference type="PANTHER" id="PTHR31973:SF189">
    <property type="entry name" value="TRANSPOSASE, MUDR, PLANT, MULE TRANSPOSASE DOMAIN PROTEIN-RELATED"/>
    <property type="match status" value="1"/>
</dbReference>
<keyword evidence="1" id="KW-0479">Metal-binding</keyword>
<dbReference type="Pfam" id="PF10551">
    <property type="entry name" value="MULE"/>
    <property type="match status" value="1"/>
</dbReference>
<dbReference type="AlphaFoldDB" id="A0AA35ZLQ5"/>
<dbReference type="InterPro" id="IPR006564">
    <property type="entry name" value="Znf_PMZ"/>
</dbReference>
<evidence type="ECO:0000313" key="7">
    <source>
        <dbReference type="EMBL" id="CAI9294786.1"/>
    </source>
</evidence>
<accession>A0AA35ZLQ5</accession>
<dbReference type="InterPro" id="IPR018289">
    <property type="entry name" value="MULE_transposase_dom"/>
</dbReference>
<evidence type="ECO:0000256" key="5">
    <source>
        <dbReference type="SAM" id="MobiDB-lite"/>
    </source>
</evidence>
<organism evidence="7 8">
    <name type="scientific">Lactuca saligna</name>
    <name type="common">Willowleaf lettuce</name>
    <dbReference type="NCBI Taxonomy" id="75948"/>
    <lineage>
        <taxon>Eukaryota</taxon>
        <taxon>Viridiplantae</taxon>
        <taxon>Streptophyta</taxon>
        <taxon>Embryophyta</taxon>
        <taxon>Tracheophyta</taxon>
        <taxon>Spermatophyta</taxon>
        <taxon>Magnoliopsida</taxon>
        <taxon>eudicotyledons</taxon>
        <taxon>Gunneridae</taxon>
        <taxon>Pentapetalae</taxon>
        <taxon>asterids</taxon>
        <taxon>campanulids</taxon>
        <taxon>Asterales</taxon>
        <taxon>Asteraceae</taxon>
        <taxon>Cichorioideae</taxon>
        <taxon>Cichorieae</taxon>
        <taxon>Lactucinae</taxon>
        <taxon>Lactuca</taxon>
    </lineage>
</organism>
<name>A0AA35ZLQ5_LACSI</name>
<dbReference type="PANTHER" id="PTHR31973">
    <property type="entry name" value="POLYPROTEIN, PUTATIVE-RELATED"/>
    <property type="match status" value="1"/>
</dbReference>
<feature type="compositionally biased region" description="Basic residues" evidence="5">
    <location>
        <begin position="235"/>
        <end position="249"/>
    </location>
</feature>
<keyword evidence="8" id="KW-1185">Reference proteome</keyword>
<gene>
    <name evidence="7" type="ORF">LSALG_LOCUS33751</name>
</gene>
<sequence>MFPLAWAVVTVENKDTWKWFLDLLMDDIDKGSGNGLTLISDGHKGLIEAIKERVPHAGHRLCARHILANFNTRFKGEHFIKPFWRAVKATTKQRHEAAMQEIKELDRGHLIISWRGTLTVIAGLFKKKIGDLKEKQRFWAVYPCGYQQFEVVLCNDRYAIDLIRRTCGCKRWQLTGIPCVHGVAAISSMNLNSEDYVANCYSKATYLTCYAYIIHPLNDSSLWTQSEYTKPLPPKSRRLPGRPSTKRRKSAAEREISSTHTVSRVKQVQRCSICYVSGHKKNGFPTTGDPVPGSSTLAPSATPGSTSAAPSPTPGSTSAAPRSTPATPRPRSTSATPRPRSTPVTPRSTSARPVQSEVQLRKRKASERIIKKCLRKKVVPKDGSGCSSNKPVDLG</sequence>
<feature type="compositionally biased region" description="Low complexity" evidence="5">
    <location>
        <begin position="294"/>
        <end position="353"/>
    </location>
</feature>
<dbReference type="Pfam" id="PF04434">
    <property type="entry name" value="SWIM"/>
    <property type="match status" value="1"/>
</dbReference>
<dbReference type="PROSITE" id="PS50966">
    <property type="entry name" value="ZF_SWIM"/>
    <property type="match status" value="1"/>
</dbReference>
<keyword evidence="2 4" id="KW-0863">Zinc-finger</keyword>
<dbReference type="GO" id="GO:0008270">
    <property type="term" value="F:zinc ion binding"/>
    <property type="evidence" value="ECO:0007669"/>
    <property type="project" value="UniProtKB-KW"/>
</dbReference>
<feature type="domain" description="SWIM-type" evidence="6">
    <location>
        <begin position="158"/>
        <end position="190"/>
    </location>
</feature>
<proteinExistence type="predicted"/>
<keyword evidence="3" id="KW-0862">Zinc</keyword>
<evidence type="ECO:0000256" key="4">
    <source>
        <dbReference type="PROSITE-ProRule" id="PRU00325"/>
    </source>
</evidence>
<reference evidence="7" key="1">
    <citation type="submission" date="2023-04" db="EMBL/GenBank/DDBJ databases">
        <authorList>
            <person name="Vijverberg K."/>
            <person name="Xiong W."/>
            <person name="Schranz E."/>
        </authorList>
    </citation>
    <scope>NUCLEOTIDE SEQUENCE</scope>
</reference>
<dbReference type="InterPro" id="IPR007527">
    <property type="entry name" value="Znf_SWIM"/>
</dbReference>
<evidence type="ECO:0000259" key="6">
    <source>
        <dbReference type="PROSITE" id="PS50966"/>
    </source>
</evidence>